<feature type="domain" description="DinB-like" evidence="1">
    <location>
        <begin position="45"/>
        <end position="112"/>
    </location>
</feature>
<protein>
    <recommendedName>
        <fullName evidence="1">DinB-like domain-containing protein</fullName>
    </recommendedName>
</protein>
<dbReference type="Pfam" id="PF12867">
    <property type="entry name" value="DinB_2"/>
    <property type="match status" value="1"/>
</dbReference>
<evidence type="ECO:0000313" key="2">
    <source>
        <dbReference type="EMBL" id="NYJ32457.1"/>
    </source>
</evidence>
<evidence type="ECO:0000313" key="3">
    <source>
        <dbReference type="Proteomes" id="UP000572051"/>
    </source>
</evidence>
<dbReference type="Proteomes" id="UP000572051">
    <property type="component" value="Unassembled WGS sequence"/>
</dbReference>
<accession>A0A7Z0EIA2</accession>
<comment type="caution">
    <text evidence="2">The sequence shown here is derived from an EMBL/GenBank/DDBJ whole genome shotgun (WGS) entry which is preliminary data.</text>
</comment>
<name>A0A7Z0EIA2_9ACTN</name>
<dbReference type="RefSeq" id="WP_179820278.1">
    <property type="nucleotide sequence ID" value="NZ_JACCFS010000001.1"/>
</dbReference>
<dbReference type="EMBL" id="JACCFS010000001">
    <property type="protein sequence ID" value="NYJ32457.1"/>
    <property type="molecule type" value="Genomic_DNA"/>
</dbReference>
<reference evidence="2 3" key="1">
    <citation type="submission" date="2020-07" db="EMBL/GenBank/DDBJ databases">
        <title>Sequencing the genomes of 1000 actinobacteria strains.</title>
        <authorList>
            <person name="Klenk H.-P."/>
        </authorList>
    </citation>
    <scope>NUCLEOTIDE SEQUENCE [LARGE SCALE GENOMIC DNA]</scope>
    <source>
        <strain evidence="2 3">DSM 44442</strain>
    </source>
</reference>
<keyword evidence="3" id="KW-1185">Reference proteome</keyword>
<sequence length="131" mass="14938">MTDRRATLLSSQFDLTWALFEYHLDRLVPEDFLWEPARVCWTVRNRDEIRWPGPEECVAWLRDLRERWSRVLEQAPDLDAPAPLPWPEGSGMTVADTPAWVNAELMKNAAEIGRLRLLRAAGAPGTTGEPA</sequence>
<dbReference type="InterPro" id="IPR024775">
    <property type="entry name" value="DinB-like"/>
</dbReference>
<organism evidence="2 3">
    <name type="scientific">Nocardiopsis aegyptia</name>
    <dbReference type="NCBI Taxonomy" id="220378"/>
    <lineage>
        <taxon>Bacteria</taxon>
        <taxon>Bacillati</taxon>
        <taxon>Actinomycetota</taxon>
        <taxon>Actinomycetes</taxon>
        <taxon>Streptosporangiales</taxon>
        <taxon>Nocardiopsidaceae</taxon>
        <taxon>Nocardiopsis</taxon>
    </lineage>
</organism>
<dbReference type="AlphaFoldDB" id="A0A7Z0EIA2"/>
<proteinExistence type="predicted"/>
<evidence type="ECO:0000259" key="1">
    <source>
        <dbReference type="Pfam" id="PF12867"/>
    </source>
</evidence>
<gene>
    <name evidence="2" type="ORF">HNR10_000338</name>
</gene>